<evidence type="ECO:0000256" key="6">
    <source>
        <dbReference type="ARBA" id="ARBA00023136"/>
    </source>
</evidence>
<evidence type="ECO:0000259" key="9">
    <source>
        <dbReference type="Pfam" id="PF06244"/>
    </source>
</evidence>
<name>A0A9W7SNU8_9PEZI</name>
<feature type="region of interest" description="Disordered" evidence="7">
    <location>
        <begin position="228"/>
        <end position="276"/>
    </location>
</feature>
<reference evidence="11 12" key="1">
    <citation type="journal article" date="2018" name="IMA Fungus">
        <title>IMA Genome-F 10: Nine draft genome sequences of Claviceps purpurea s.lat., including C. arundinis, C. humidiphila, and C. cf. spartinae, pseudomolecules for the pitch canker pathogen Fusarium circinatum, draft genome of Davidsoniella eucalypti, Grosmannia galeiformis, Quambalaria eucalypti, and Teratosphaeria destructans.</title>
        <authorList>
            <person name="Wingfield B.D."/>
            <person name="Liu M."/>
            <person name="Nguyen H.D."/>
            <person name="Lane F.A."/>
            <person name="Morgan S.W."/>
            <person name="De Vos L."/>
            <person name="Wilken P.M."/>
            <person name="Duong T.A."/>
            <person name="Aylward J."/>
            <person name="Coetzee M.P."/>
            <person name="Dadej K."/>
            <person name="De Beer Z.W."/>
            <person name="Findlay W."/>
            <person name="Havenga M."/>
            <person name="Kolarik M."/>
            <person name="Menzies J.G."/>
            <person name="Naidoo K."/>
            <person name="Pochopski O."/>
            <person name="Shoukouhi P."/>
            <person name="Santana Q.C."/>
            <person name="Seifert K.A."/>
            <person name="Soal N."/>
            <person name="Steenkamp E.T."/>
            <person name="Tatham C.T."/>
            <person name="van der Nest M.A."/>
            <person name="Wingfield M.J."/>
        </authorList>
    </citation>
    <scope>NUCLEOTIDE SEQUENCE [LARGE SCALE GENOMIC DNA]</scope>
    <source>
        <strain evidence="11">CMW44962</strain>
    </source>
</reference>
<evidence type="ECO:0000256" key="4">
    <source>
        <dbReference type="ARBA" id="ARBA00022692"/>
    </source>
</evidence>
<protein>
    <submittedName>
        <fullName evidence="11">Oligopeptide transporter</fullName>
    </submittedName>
</protein>
<evidence type="ECO:0000256" key="7">
    <source>
        <dbReference type="SAM" id="MobiDB-lite"/>
    </source>
</evidence>
<feature type="transmembrane region" description="Helical" evidence="8">
    <location>
        <begin position="291"/>
        <end position="309"/>
    </location>
</feature>
<keyword evidence="4 8" id="KW-0812">Transmembrane</keyword>
<evidence type="ECO:0000256" key="5">
    <source>
        <dbReference type="ARBA" id="ARBA00022989"/>
    </source>
</evidence>
<evidence type="ECO:0000313" key="12">
    <source>
        <dbReference type="Proteomes" id="UP001138500"/>
    </source>
</evidence>
<evidence type="ECO:0000256" key="3">
    <source>
        <dbReference type="ARBA" id="ARBA00022448"/>
    </source>
</evidence>
<evidence type="ECO:0000256" key="1">
    <source>
        <dbReference type="ARBA" id="ARBA00004141"/>
    </source>
</evidence>
<feature type="transmembrane region" description="Helical" evidence="8">
    <location>
        <begin position="601"/>
        <end position="622"/>
    </location>
</feature>
<dbReference type="GO" id="GO:0000329">
    <property type="term" value="C:fungal-type vacuole membrane"/>
    <property type="evidence" value="ECO:0007669"/>
    <property type="project" value="TreeGrafter"/>
</dbReference>
<dbReference type="AlphaFoldDB" id="A0A9W7SNU8"/>
<feature type="transmembrane region" description="Helical" evidence="8">
    <location>
        <begin position="123"/>
        <end position="148"/>
    </location>
</feature>
<dbReference type="InterPro" id="IPR054414">
    <property type="entry name" value="Ccdc124/Oxs1_C"/>
</dbReference>
<feature type="transmembrane region" description="Helical" evidence="8">
    <location>
        <begin position="511"/>
        <end position="532"/>
    </location>
</feature>
<dbReference type="EMBL" id="RIBY02002056">
    <property type="protein sequence ID" value="KAH9825932.1"/>
    <property type="molecule type" value="Genomic_DNA"/>
</dbReference>
<keyword evidence="5 8" id="KW-1133">Transmembrane helix</keyword>
<dbReference type="PANTHER" id="PTHR31645">
    <property type="entry name" value="OLIGOPEPTIDE TRANSPORTER YGL114W-RELATED"/>
    <property type="match status" value="1"/>
</dbReference>
<dbReference type="Proteomes" id="UP001138500">
    <property type="component" value="Unassembled WGS sequence"/>
</dbReference>
<feature type="compositionally biased region" description="Basic and acidic residues" evidence="7">
    <location>
        <begin position="812"/>
        <end position="845"/>
    </location>
</feature>
<gene>
    <name evidence="11" type="ORF">Tdes44962_MAKER03855</name>
</gene>
<feature type="transmembrane region" description="Helical" evidence="8">
    <location>
        <begin position="50"/>
        <end position="72"/>
    </location>
</feature>
<feature type="region of interest" description="Disordered" evidence="7">
    <location>
        <begin position="802"/>
        <end position="871"/>
    </location>
</feature>
<feature type="transmembrane region" description="Helical" evidence="8">
    <location>
        <begin position="78"/>
        <end position="94"/>
    </location>
</feature>
<accession>A0A9W7SNU8</accession>
<dbReference type="Pfam" id="PF03169">
    <property type="entry name" value="OPT"/>
    <property type="match status" value="1"/>
</dbReference>
<dbReference type="PANTHER" id="PTHR31645:SF0">
    <property type="entry name" value="OLIGOPEPTIDE TRANSPORTER YGL114W-RELATED"/>
    <property type="match status" value="1"/>
</dbReference>
<feature type="region of interest" description="Disordered" evidence="7">
    <location>
        <begin position="1"/>
        <end position="38"/>
    </location>
</feature>
<proteinExistence type="inferred from homology"/>
<feature type="compositionally biased region" description="Basic and acidic residues" evidence="7">
    <location>
        <begin position="267"/>
        <end position="276"/>
    </location>
</feature>
<evidence type="ECO:0000313" key="11">
    <source>
        <dbReference type="EMBL" id="KAH9825932.1"/>
    </source>
</evidence>
<dbReference type="OrthoDB" id="627262at2759"/>
<reference evidence="11 12" key="2">
    <citation type="journal article" date="2021" name="Curr. Genet.">
        <title>Genetic response to nitrogen starvation in the aggressive Eucalyptus foliar pathogen Teratosphaeria destructans.</title>
        <authorList>
            <person name="Havenga M."/>
            <person name="Wingfield B.D."/>
            <person name="Wingfield M.J."/>
            <person name="Dreyer L.L."/>
            <person name="Roets F."/>
            <person name="Aylward J."/>
        </authorList>
    </citation>
    <scope>NUCLEOTIDE SEQUENCE [LARGE SCALE GENOMIC DNA]</scope>
    <source>
        <strain evidence="11">CMW44962</strain>
    </source>
</reference>
<evidence type="ECO:0000256" key="2">
    <source>
        <dbReference type="ARBA" id="ARBA00008807"/>
    </source>
</evidence>
<dbReference type="InterPro" id="IPR045035">
    <property type="entry name" value="YSL-like"/>
</dbReference>
<keyword evidence="12" id="KW-1185">Reference proteome</keyword>
<feature type="domain" description="LSO1/LSO2" evidence="10">
    <location>
        <begin position="778"/>
        <end position="845"/>
    </location>
</feature>
<feature type="transmembrane region" description="Helical" evidence="8">
    <location>
        <begin position="179"/>
        <end position="197"/>
    </location>
</feature>
<evidence type="ECO:0000256" key="8">
    <source>
        <dbReference type="SAM" id="Phobius"/>
    </source>
</evidence>
<feature type="region of interest" description="Disordered" evidence="7">
    <location>
        <begin position="448"/>
        <end position="472"/>
    </location>
</feature>
<feature type="domain" description="Coiled-coil" evidence="9">
    <location>
        <begin position="879"/>
        <end position="957"/>
    </location>
</feature>
<dbReference type="InterPro" id="IPR004813">
    <property type="entry name" value="OPT"/>
</dbReference>
<dbReference type="Pfam" id="PF22048">
    <property type="entry name" value="LSO1_2-like"/>
    <property type="match status" value="1"/>
</dbReference>
<dbReference type="InterPro" id="IPR054413">
    <property type="entry name" value="LSO1/2"/>
</dbReference>
<comment type="subcellular location">
    <subcellularLocation>
        <location evidence="1">Membrane</location>
        <topology evidence="1">Multi-pass membrane protein</topology>
    </subcellularLocation>
</comment>
<feature type="transmembrane region" description="Helical" evidence="8">
    <location>
        <begin position="342"/>
        <end position="366"/>
    </location>
</feature>
<sequence>MAPDRGGERADDAVDDELERHETSRSLVQEPVGQEPDPAFLRKRSEQPQFTVRALLVGLVIGVLIAFSNTYFGLQTGWISGMAMPSALIGFAYFKGLRAIMARVGGRAVEWGWGEEFSEVENVLVQTVAGSVGTMPLGCGFVGVVPALEYLLKPSETPGLDGGHATEEQGGLRLPLGKLILWALGLCFFGVMFAVPLRKEVIVREKLKFPSGTATALMIGVLHGGEKTGAEGNIEETSARQRKGRRHESSDEEAQGLLGTSSAARQSSDELDGRRERENALKRDWAKQIRLLTIAFAVSGCYTLVSYFIPQFHSIPILGTYLSNVWLWELNPSPAYVGQGIIMGPATTIHMLLGALLGWAVLSPLAKYQGWASGDVGDWNTGSKGWIVWVSLAIMLADAIVSLGWLVLRPTIWYSRTYGPGIARSIREKGLRRHLRELATPIMRGYSPVNLDDTPSSAHASRKTGLPDDEEEYDAPPEHLIGVRTTLLGLLLSLGFCLFAVQYSFSSIISIGLTILALVLALLLSIMGVRALGETDLNPVSGISKLTQLIFALVAPTGTKNAVTINLLAGAISESGALQAGDLLQDLKTGHLLGASPKAQFYGQLIGSGVGAVVSASVYKLYTNVYQIPGGLFQVPTGYVWIFTARLVTGQGLPPKTAIFSAGAAIIWALLTALRIYGQSRTNADGSKGAGWVAYVPGGIAVAVGMYNTPSFTLARTTGGLIAWWWMRWRGREETPMIVLASGLILGEGLVSIVNLGLASGGVPHFSRLGKKAAGENSKKAAGNAKKAEAAATKKAASDAKAAEAEAAEWQKGAKDNSKADKAAEKAAEAARKKAEKDALLKEEEASLPTKGGKGKAAPAKKSRGLDLSGLDAPSSKKELAALNATGIDNALDALSLTRESNEKIDRHPERRFPAAYKAFEERRLEEMKDEKGLRRQQKIDQIRKEFEKHPDNPFNQVSATYNMSKEEVAALKESERAKKEGLLAG</sequence>
<comment type="caution">
    <text evidence="11">The sequence shown here is derived from an EMBL/GenBank/DDBJ whole genome shotgun (WGS) entry which is preliminary data.</text>
</comment>
<dbReference type="GO" id="GO:0035673">
    <property type="term" value="F:oligopeptide transmembrane transporter activity"/>
    <property type="evidence" value="ECO:0007669"/>
    <property type="project" value="InterPro"/>
</dbReference>
<feature type="transmembrane region" description="Helical" evidence="8">
    <location>
        <begin position="487"/>
        <end position="505"/>
    </location>
</feature>
<comment type="similarity">
    <text evidence="2">Belongs to the oligopeptide OPT transporter family.</text>
</comment>
<feature type="compositionally biased region" description="Basic and acidic residues" evidence="7">
    <location>
        <begin position="1"/>
        <end position="24"/>
    </location>
</feature>
<keyword evidence="3" id="KW-0813">Transport</keyword>
<feature type="transmembrane region" description="Helical" evidence="8">
    <location>
        <begin position="689"/>
        <end position="707"/>
    </location>
</feature>
<dbReference type="NCBIfam" id="TIGR00728">
    <property type="entry name" value="OPT_sfam"/>
    <property type="match status" value="1"/>
</dbReference>
<keyword evidence="6 8" id="KW-0472">Membrane</keyword>
<feature type="transmembrane region" description="Helical" evidence="8">
    <location>
        <begin position="658"/>
        <end position="677"/>
    </location>
</feature>
<dbReference type="Pfam" id="PF06244">
    <property type="entry name" value="Ccdc124"/>
    <property type="match status" value="1"/>
</dbReference>
<organism evidence="11 12">
    <name type="scientific">Teratosphaeria destructans</name>
    <dbReference type="NCBI Taxonomy" id="418781"/>
    <lineage>
        <taxon>Eukaryota</taxon>
        <taxon>Fungi</taxon>
        <taxon>Dikarya</taxon>
        <taxon>Ascomycota</taxon>
        <taxon>Pezizomycotina</taxon>
        <taxon>Dothideomycetes</taxon>
        <taxon>Dothideomycetidae</taxon>
        <taxon>Mycosphaerellales</taxon>
        <taxon>Teratosphaeriaceae</taxon>
        <taxon>Teratosphaeria</taxon>
    </lineage>
</organism>
<evidence type="ECO:0000259" key="10">
    <source>
        <dbReference type="Pfam" id="PF22048"/>
    </source>
</evidence>
<feature type="transmembrane region" description="Helical" evidence="8">
    <location>
        <begin position="386"/>
        <end position="408"/>
    </location>
</feature>